<evidence type="ECO:0000313" key="1">
    <source>
        <dbReference type="EMBL" id="KAI3767569.1"/>
    </source>
</evidence>
<proteinExistence type="predicted"/>
<keyword evidence="2" id="KW-1185">Reference proteome</keyword>
<reference evidence="2" key="1">
    <citation type="journal article" date="2022" name="Mol. Ecol. Resour.">
        <title>The genomes of chicory, endive, great burdock and yacon provide insights into Asteraceae palaeo-polyploidization history and plant inulin production.</title>
        <authorList>
            <person name="Fan W."/>
            <person name="Wang S."/>
            <person name="Wang H."/>
            <person name="Wang A."/>
            <person name="Jiang F."/>
            <person name="Liu H."/>
            <person name="Zhao H."/>
            <person name="Xu D."/>
            <person name="Zhang Y."/>
        </authorList>
    </citation>
    <scope>NUCLEOTIDE SEQUENCE [LARGE SCALE GENOMIC DNA]</scope>
    <source>
        <strain evidence="2">cv. Punajuju</strain>
    </source>
</reference>
<accession>A0ACB9F8Y5</accession>
<comment type="caution">
    <text evidence="1">The sequence shown here is derived from an EMBL/GenBank/DDBJ whole genome shotgun (WGS) entry which is preliminary data.</text>
</comment>
<name>A0ACB9F8Y5_CICIN</name>
<dbReference type="EMBL" id="CM042011">
    <property type="protein sequence ID" value="KAI3767569.1"/>
    <property type="molecule type" value="Genomic_DNA"/>
</dbReference>
<protein>
    <submittedName>
        <fullName evidence="1">Uncharacterized protein</fullName>
    </submittedName>
</protein>
<evidence type="ECO:0000313" key="2">
    <source>
        <dbReference type="Proteomes" id="UP001055811"/>
    </source>
</evidence>
<reference evidence="1 2" key="2">
    <citation type="journal article" date="2022" name="Mol. Ecol. Resour.">
        <title>The genomes of chicory, endive, great burdock and yacon provide insights into Asteraceae paleo-polyploidization history and plant inulin production.</title>
        <authorList>
            <person name="Fan W."/>
            <person name="Wang S."/>
            <person name="Wang H."/>
            <person name="Wang A."/>
            <person name="Jiang F."/>
            <person name="Liu H."/>
            <person name="Zhao H."/>
            <person name="Xu D."/>
            <person name="Zhang Y."/>
        </authorList>
    </citation>
    <scope>NUCLEOTIDE SEQUENCE [LARGE SCALE GENOMIC DNA]</scope>
    <source>
        <strain evidence="2">cv. Punajuju</strain>
        <tissue evidence="1">Leaves</tissue>
    </source>
</reference>
<gene>
    <name evidence="1" type="ORF">L2E82_17790</name>
</gene>
<organism evidence="1 2">
    <name type="scientific">Cichorium intybus</name>
    <name type="common">Chicory</name>
    <dbReference type="NCBI Taxonomy" id="13427"/>
    <lineage>
        <taxon>Eukaryota</taxon>
        <taxon>Viridiplantae</taxon>
        <taxon>Streptophyta</taxon>
        <taxon>Embryophyta</taxon>
        <taxon>Tracheophyta</taxon>
        <taxon>Spermatophyta</taxon>
        <taxon>Magnoliopsida</taxon>
        <taxon>eudicotyledons</taxon>
        <taxon>Gunneridae</taxon>
        <taxon>Pentapetalae</taxon>
        <taxon>asterids</taxon>
        <taxon>campanulids</taxon>
        <taxon>Asterales</taxon>
        <taxon>Asteraceae</taxon>
        <taxon>Cichorioideae</taxon>
        <taxon>Cichorieae</taxon>
        <taxon>Cichoriinae</taxon>
        <taxon>Cichorium</taxon>
    </lineage>
</organism>
<sequence>MFCFLSSIDSSFATFFPLSTYVPAERGTGEVVTVVYVDEGAVPIPILIPLETRLIMLYVDSDAMSLVGMKVDVVVVVSDNVTGAKMVVAVIVAVVNMVGRY</sequence>
<dbReference type="Proteomes" id="UP001055811">
    <property type="component" value="Linkage Group LG03"/>
</dbReference>